<name>X0VSH9_9ZZZZ</name>
<evidence type="ECO:0008006" key="2">
    <source>
        <dbReference type="Google" id="ProtNLM"/>
    </source>
</evidence>
<reference evidence="1" key="1">
    <citation type="journal article" date="2014" name="Front. Microbiol.">
        <title>High frequency of phylogenetically diverse reductive dehalogenase-homologous genes in deep subseafloor sedimentary metagenomes.</title>
        <authorList>
            <person name="Kawai M."/>
            <person name="Futagami T."/>
            <person name="Toyoda A."/>
            <person name="Takaki Y."/>
            <person name="Nishi S."/>
            <person name="Hori S."/>
            <person name="Arai W."/>
            <person name="Tsubouchi T."/>
            <person name="Morono Y."/>
            <person name="Uchiyama I."/>
            <person name="Ito T."/>
            <person name="Fujiyama A."/>
            <person name="Inagaki F."/>
            <person name="Takami H."/>
        </authorList>
    </citation>
    <scope>NUCLEOTIDE SEQUENCE</scope>
    <source>
        <strain evidence="1">Expedition CK06-06</strain>
    </source>
</reference>
<dbReference type="Gene3D" id="3.40.309.10">
    <property type="entry name" value="Aldehyde Dehydrogenase, Chain A, domain 2"/>
    <property type="match status" value="1"/>
</dbReference>
<gene>
    <name evidence="1" type="ORF">S01H1_54931</name>
</gene>
<sequence length="119" mass="12985">SVKIVSSVGNAIEHINRYGSGHTDTIVTKNKAMAAKFMELVDSANVFWNCSTRFSDGFRYGLGAEVGISTNKIHARGAVGLEGLVIYKWKLIGSGQIVADYSSGEKKFTHKELKKDCDI</sequence>
<comment type="caution">
    <text evidence="1">The sequence shown here is derived from an EMBL/GenBank/DDBJ whole genome shotgun (WGS) entry which is preliminary data.</text>
</comment>
<dbReference type="AlphaFoldDB" id="X0VSH9"/>
<dbReference type="GO" id="GO:0004350">
    <property type="term" value="F:glutamate-5-semialdehyde dehydrogenase activity"/>
    <property type="evidence" value="ECO:0007669"/>
    <property type="project" value="InterPro"/>
</dbReference>
<dbReference type="InterPro" id="IPR020593">
    <property type="entry name" value="G-glutamylP_reductase_CS"/>
</dbReference>
<dbReference type="InterPro" id="IPR016161">
    <property type="entry name" value="Ald_DH/histidinol_DH"/>
</dbReference>
<dbReference type="InterPro" id="IPR016163">
    <property type="entry name" value="Ald_DH_C"/>
</dbReference>
<proteinExistence type="predicted"/>
<feature type="non-terminal residue" evidence="1">
    <location>
        <position position="1"/>
    </location>
</feature>
<dbReference type="EMBL" id="BARS01035672">
    <property type="protein sequence ID" value="GAG21190.1"/>
    <property type="molecule type" value="Genomic_DNA"/>
</dbReference>
<dbReference type="PROSITE" id="PS01223">
    <property type="entry name" value="PROA"/>
    <property type="match status" value="1"/>
</dbReference>
<dbReference type="InterPro" id="IPR016162">
    <property type="entry name" value="Ald_DH_N"/>
</dbReference>
<dbReference type="Gene3D" id="3.40.605.10">
    <property type="entry name" value="Aldehyde Dehydrogenase, Chain A, domain 1"/>
    <property type="match status" value="1"/>
</dbReference>
<protein>
    <recommendedName>
        <fullName evidence="2">Aldehyde dehydrogenase domain-containing protein</fullName>
    </recommendedName>
</protein>
<dbReference type="SUPFAM" id="SSF53720">
    <property type="entry name" value="ALDH-like"/>
    <property type="match status" value="1"/>
</dbReference>
<dbReference type="PANTHER" id="PTHR11063">
    <property type="entry name" value="GLUTAMATE SEMIALDEHYDE DEHYDROGENASE"/>
    <property type="match status" value="1"/>
</dbReference>
<evidence type="ECO:0000313" key="1">
    <source>
        <dbReference type="EMBL" id="GAG21190.1"/>
    </source>
</evidence>
<organism evidence="1">
    <name type="scientific">marine sediment metagenome</name>
    <dbReference type="NCBI Taxonomy" id="412755"/>
    <lineage>
        <taxon>unclassified sequences</taxon>
        <taxon>metagenomes</taxon>
        <taxon>ecological metagenomes</taxon>
    </lineage>
</organism>
<dbReference type="PANTHER" id="PTHR11063:SF8">
    <property type="entry name" value="DELTA-1-PYRROLINE-5-CARBOXYLATE SYNTHASE"/>
    <property type="match status" value="1"/>
</dbReference>
<accession>X0VSH9</accession>